<reference evidence="1" key="1">
    <citation type="submission" date="2022-02" db="EMBL/GenBank/DDBJ databases">
        <title>Plant Genome Project.</title>
        <authorList>
            <person name="Zhang R.-G."/>
        </authorList>
    </citation>
    <scope>NUCLEOTIDE SEQUENCE</scope>
    <source>
        <strain evidence="1">AT1</strain>
    </source>
</reference>
<dbReference type="EMBL" id="CM046389">
    <property type="protein sequence ID" value="KAI8566681.1"/>
    <property type="molecule type" value="Genomic_DNA"/>
</dbReference>
<dbReference type="Proteomes" id="UP001062846">
    <property type="component" value="Chromosome 2"/>
</dbReference>
<gene>
    <name evidence="1" type="ORF">RHMOL_Rhmol02G0061000</name>
</gene>
<sequence length="387" mass="42889">MTGSWRWVGIHSDLPLFRRPSGSPSIIELGAGTWLPGLVAAKVDSDVTLTDDANRPEVLSNMRRVSDLNLNCNVMGLTWNMWDADIFGIHPIIILGADVLYDTSAFDDLFATVAFLLQNSPGSVFMTTYHNRRSFVFGEVSKAWSEENTSYIVRRPAVHMLLKIFQSEAAIVETSVLTSNGLSLIITLPDDSILMRNPGDFKGIELSKVDQYPPSTAVQSCSLYSILNEQSDTAVDLDCPLKGPRHETIVVGCCDGLVCIAAGKEVCIWNPSTLPNVDMGYLFYRYGFGYDESIDDYKVVGFFCNVRASDVVVKVKVYTSKTDSWKSIVDSSDSIPRNHSVIYVKGALHWAPWGESHQELRMRCDSQELDRFYCSLGGVKTCAGSML</sequence>
<name>A0ACC0PM44_RHOML</name>
<evidence type="ECO:0000313" key="1">
    <source>
        <dbReference type="EMBL" id="KAI8566681.1"/>
    </source>
</evidence>
<proteinExistence type="predicted"/>
<protein>
    <submittedName>
        <fullName evidence="1">Uncharacterized protein</fullName>
    </submittedName>
</protein>
<comment type="caution">
    <text evidence="1">The sequence shown here is derived from an EMBL/GenBank/DDBJ whole genome shotgun (WGS) entry which is preliminary data.</text>
</comment>
<evidence type="ECO:0000313" key="2">
    <source>
        <dbReference type="Proteomes" id="UP001062846"/>
    </source>
</evidence>
<accession>A0ACC0PM44</accession>
<organism evidence="1 2">
    <name type="scientific">Rhododendron molle</name>
    <name type="common">Chinese azalea</name>
    <name type="synonym">Azalea mollis</name>
    <dbReference type="NCBI Taxonomy" id="49168"/>
    <lineage>
        <taxon>Eukaryota</taxon>
        <taxon>Viridiplantae</taxon>
        <taxon>Streptophyta</taxon>
        <taxon>Embryophyta</taxon>
        <taxon>Tracheophyta</taxon>
        <taxon>Spermatophyta</taxon>
        <taxon>Magnoliopsida</taxon>
        <taxon>eudicotyledons</taxon>
        <taxon>Gunneridae</taxon>
        <taxon>Pentapetalae</taxon>
        <taxon>asterids</taxon>
        <taxon>Ericales</taxon>
        <taxon>Ericaceae</taxon>
        <taxon>Ericoideae</taxon>
        <taxon>Rhodoreae</taxon>
        <taxon>Rhododendron</taxon>
    </lineage>
</organism>
<keyword evidence="2" id="KW-1185">Reference proteome</keyword>